<evidence type="ECO:0000313" key="3">
    <source>
        <dbReference type="EMBL" id="BCJ28993.1"/>
    </source>
</evidence>
<accession>A0A810L0Q8</accession>
<dbReference type="KEGG" id="aser:Asera_31010"/>
<dbReference type="RefSeq" id="WP_030448681.1">
    <property type="nucleotide sequence ID" value="NZ_JBFALH010000001.1"/>
</dbReference>
<keyword evidence="2" id="KW-0812">Transmembrane</keyword>
<keyword evidence="4" id="KW-1185">Reference proteome</keyword>
<dbReference type="Proteomes" id="UP000680750">
    <property type="component" value="Chromosome"/>
</dbReference>
<name>A0A810L0Q8_9ACTN</name>
<organism evidence="3 4">
    <name type="scientific">Actinocatenispora sera</name>
    <dbReference type="NCBI Taxonomy" id="390989"/>
    <lineage>
        <taxon>Bacteria</taxon>
        <taxon>Bacillati</taxon>
        <taxon>Actinomycetota</taxon>
        <taxon>Actinomycetes</taxon>
        <taxon>Micromonosporales</taxon>
        <taxon>Micromonosporaceae</taxon>
        <taxon>Actinocatenispora</taxon>
    </lineage>
</organism>
<dbReference type="EMBL" id="AP023354">
    <property type="protein sequence ID" value="BCJ28993.1"/>
    <property type="molecule type" value="Genomic_DNA"/>
</dbReference>
<sequence length="66" mass="6655">MATMRVLGWALVGVMVVAIAIGVAWAVRSSSDGAGHGPAPASPTHHSQQPSQHEITSGVPMPKGGN</sequence>
<proteinExistence type="predicted"/>
<keyword evidence="2" id="KW-1133">Transmembrane helix</keyword>
<dbReference type="AlphaFoldDB" id="A0A810L0Q8"/>
<reference evidence="3" key="1">
    <citation type="submission" date="2020-08" db="EMBL/GenBank/DDBJ databases">
        <title>Whole genome shotgun sequence of Actinocatenispora sera NBRC 101916.</title>
        <authorList>
            <person name="Komaki H."/>
            <person name="Tamura T."/>
        </authorList>
    </citation>
    <scope>NUCLEOTIDE SEQUENCE</scope>
    <source>
        <strain evidence="3">NBRC 101916</strain>
    </source>
</reference>
<evidence type="ECO:0000313" key="4">
    <source>
        <dbReference type="Proteomes" id="UP000680750"/>
    </source>
</evidence>
<keyword evidence="2" id="KW-0472">Membrane</keyword>
<evidence type="ECO:0000256" key="2">
    <source>
        <dbReference type="SAM" id="Phobius"/>
    </source>
</evidence>
<protein>
    <submittedName>
        <fullName evidence="3">Uncharacterized protein</fullName>
    </submittedName>
</protein>
<feature type="compositionally biased region" description="Polar residues" evidence="1">
    <location>
        <begin position="44"/>
        <end position="55"/>
    </location>
</feature>
<gene>
    <name evidence="3" type="ORF">Asera_31010</name>
</gene>
<feature type="transmembrane region" description="Helical" evidence="2">
    <location>
        <begin position="6"/>
        <end position="27"/>
    </location>
</feature>
<evidence type="ECO:0000256" key="1">
    <source>
        <dbReference type="SAM" id="MobiDB-lite"/>
    </source>
</evidence>
<feature type="region of interest" description="Disordered" evidence="1">
    <location>
        <begin position="30"/>
        <end position="66"/>
    </location>
</feature>